<dbReference type="PANTHER" id="PTHR45698">
    <property type="entry name" value="TRACE AMINE-ASSOCIATED RECEPTOR 19N-RELATED"/>
    <property type="match status" value="1"/>
</dbReference>
<evidence type="ECO:0000313" key="9">
    <source>
        <dbReference type="EMBL" id="KAJ8043304.1"/>
    </source>
</evidence>
<evidence type="ECO:0000313" key="10">
    <source>
        <dbReference type="Proteomes" id="UP001152320"/>
    </source>
</evidence>
<dbReference type="PRINTS" id="PR00237">
    <property type="entry name" value="GPCRRHODOPSN"/>
</dbReference>
<keyword evidence="2 5" id="KW-0812">Transmembrane</keyword>
<organism evidence="9 10">
    <name type="scientific">Holothuria leucospilota</name>
    <name type="common">Black long sea cucumber</name>
    <name type="synonym">Mertensiothuria leucospilota</name>
    <dbReference type="NCBI Taxonomy" id="206669"/>
    <lineage>
        <taxon>Eukaryota</taxon>
        <taxon>Metazoa</taxon>
        <taxon>Echinodermata</taxon>
        <taxon>Eleutherozoa</taxon>
        <taxon>Echinozoa</taxon>
        <taxon>Holothuroidea</taxon>
        <taxon>Aspidochirotacea</taxon>
        <taxon>Aspidochirotida</taxon>
        <taxon>Holothuriidae</taxon>
        <taxon>Holothuria</taxon>
    </lineage>
</organism>
<evidence type="ECO:0000256" key="5">
    <source>
        <dbReference type="RuleBase" id="RU000688"/>
    </source>
</evidence>
<feature type="transmembrane region" description="Helical" evidence="7">
    <location>
        <begin position="281"/>
        <end position="301"/>
    </location>
</feature>
<evidence type="ECO:0000256" key="1">
    <source>
        <dbReference type="ARBA" id="ARBA00004370"/>
    </source>
</evidence>
<evidence type="ECO:0000256" key="6">
    <source>
        <dbReference type="SAM" id="MobiDB-lite"/>
    </source>
</evidence>
<dbReference type="Proteomes" id="UP001152320">
    <property type="component" value="Chromosome 4"/>
</dbReference>
<evidence type="ECO:0000256" key="2">
    <source>
        <dbReference type="ARBA" id="ARBA00022692"/>
    </source>
</evidence>
<dbReference type="PANTHER" id="PTHR45698:SF1">
    <property type="entry name" value="TRACE AMINE-ASSOCIATED RECEPTOR 13C-LIKE"/>
    <property type="match status" value="1"/>
</dbReference>
<dbReference type="SUPFAM" id="SSF81321">
    <property type="entry name" value="Family A G protein-coupled receptor-like"/>
    <property type="match status" value="1"/>
</dbReference>
<sequence>MEMNNITTDATQTYEAFNRNDTSVTVKVFYVIIALLGVTGNGLVLYVFFKLPKLRVVPNLLISHQSLVDLIVSFLLFVSFVFPTTNVQSLNTNHHAFANFLCKCFISQFVFWASMRASTTNLVFLTLERYLAVVHPHLYRQRLSVKTAIFVCILAWCVGALSILSSMIVYSVNERGQCSNDHLKDSGRVVIALVGFTITLVIPLVVMVFVYSSIIRAFRASKEWSSKEQEVSTDSDNSATVTEANASQTRSQNVYTVDVSKPRAERSEQLQTDGGRTTRNIFVTMFVICVTYLICWTPNQILYLHHNLVRQRDWTGPLHRFVILLAASNVCVNPIIYAFKYRSFRKGLKQLFPKYVPSSF</sequence>
<dbReference type="OrthoDB" id="9944627at2759"/>
<keyword evidence="5" id="KW-0807">Transducer</keyword>
<dbReference type="InterPro" id="IPR017452">
    <property type="entry name" value="GPCR_Rhodpsn_7TM"/>
</dbReference>
<dbReference type="AlphaFoldDB" id="A0A9Q1HEG6"/>
<keyword evidence="10" id="KW-1185">Reference proteome</keyword>
<feature type="transmembrane region" description="Helical" evidence="7">
    <location>
        <begin position="321"/>
        <end position="339"/>
    </location>
</feature>
<keyword evidence="4 7" id="KW-0472">Membrane</keyword>
<protein>
    <submittedName>
        <fullName evidence="9">Cholecystokinin receptor type A</fullName>
    </submittedName>
</protein>
<dbReference type="PROSITE" id="PS50262">
    <property type="entry name" value="G_PROTEIN_RECEP_F1_2"/>
    <property type="match status" value="1"/>
</dbReference>
<name>A0A9Q1HEG6_HOLLE</name>
<evidence type="ECO:0000256" key="7">
    <source>
        <dbReference type="SAM" id="Phobius"/>
    </source>
</evidence>
<dbReference type="Gene3D" id="1.20.1070.10">
    <property type="entry name" value="Rhodopsin 7-helix transmembrane proteins"/>
    <property type="match status" value="1"/>
</dbReference>
<dbReference type="EMBL" id="JAIZAY010000004">
    <property type="protein sequence ID" value="KAJ8043304.1"/>
    <property type="molecule type" value="Genomic_DNA"/>
</dbReference>
<dbReference type="CDD" id="cd00637">
    <property type="entry name" value="7tm_classA_rhodopsin-like"/>
    <property type="match status" value="1"/>
</dbReference>
<feature type="transmembrane region" description="Helical" evidence="7">
    <location>
        <begin position="61"/>
        <end position="82"/>
    </location>
</feature>
<dbReference type="GO" id="GO:0004930">
    <property type="term" value="F:G protein-coupled receptor activity"/>
    <property type="evidence" value="ECO:0007669"/>
    <property type="project" value="UniProtKB-KW"/>
</dbReference>
<keyword evidence="5 9" id="KW-0675">Receptor</keyword>
<dbReference type="InterPro" id="IPR000276">
    <property type="entry name" value="GPCR_Rhodpsn"/>
</dbReference>
<feature type="transmembrane region" description="Helical" evidence="7">
    <location>
        <begin position="190"/>
        <end position="212"/>
    </location>
</feature>
<gene>
    <name evidence="9" type="ORF">HOLleu_10331</name>
</gene>
<feature type="compositionally biased region" description="Polar residues" evidence="6">
    <location>
        <begin position="232"/>
        <end position="250"/>
    </location>
</feature>
<keyword evidence="5" id="KW-0297">G-protein coupled receptor</keyword>
<comment type="similarity">
    <text evidence="5">Belongs to the G-protein coupled receptor 1 family.</text>
</comment>
<reference evidence="9" key="1">
    <citation type="submission" date="2021-10" db="EMBL/GenBank/DDBJ databases">
        <title>Tropical sea cucumber genome reveals ecological adaptation and Cuvierian tubules defense mechanism.</title>
        <authorList>
            <person name="Chen T."/>
        </authorList>
    </citation>
    <scope>NUCLEOTIDE SEQUENCE</scope>
    <source>
        <strain evidence="9">Nanhai2018</strain>
        <tissue evidence="9">Muscle</tissue>
    </source>
</reference>
<proteinExistence type="inferred from homology"/>
<evidence type="ECO:0000259" key="8">
    <source>
        <dbReference type="PROSITE" id="PS50262"/>
    </source>
</evidence>
<keyword evidence="3 7" id="KW-1133">Transmembrane helix</keyword>
<feature type="region of interest" description="Disordered" evidence="6">
    <location>
        <begin position="229"/>
        <end position="250"/>
    </location>
</feature>
<dbReference type="Pfam" id="PF00001">
    <property type="entry name" value="7tm_1"/>
    <property type="match status" value="1"/>
</dbReference>
<feature type="transmembrane region" description="Helical" evidence="7">
    <location>
        <begin position="148"/>
        <end position="170"/>
    </location>
</feature>
<comment type="subcellular location">
    <subcellularLocation>
        <location evidence="1">Membrane</location>
    </subcellularLocation>
</comment>
<evidence type="ECO:0000256" key="3">
    <source>
        <dbReference type="ARBA" id="ARBA00022989"/>
    </source>
</evidence>
<comment type="caution">
    <text evidence="9">The sequence shown here is derived from an EMBL/GenBank/DDBJ whole genome shotgun (WGS) entry which is preliminary data.</text>
</comment>
<feature type="domain" description="G-protein coupled receptors family 1 profile" evidence="8">
    <location>
        <begin position="40"/>
        <end position="337"/>
    </location>
</feature>
<feature type="transmembrane region" description="Helical" evidence="7">
    <location>
        <begin position="28"/>
        <end position="49"/>
    </location>
</feature>
<accession>A0A9Q1HEG6</accession>
<evidence type="ECO:0000256" key="4">
    <source>
        <dbReference type="ARBA" id="ARBA00023136"/>
    </source>
</evidence>
<dbReference type="PROSITE" id="PS00237">
    <property type="entry name" value="G_PROTEIN_RECEP_F1_1"/>
    <property type="match status" value="1"/>
</dbReference>
<dbReference type="GO" id="GO:0016020">
    <property type="term" value="C:membrane"/>
    <property type="evidence" value="ECO:0007669"/>
    <property type="project" value="UniProtKB-SubCell"/>
</dbReference>
<dbReference type="SMART" id="SM01381">
    <property type="entry name" value="7TM_GPCR_Srsx"/>
    <property type="match status" value="1"/>
</dbReference>